<feature type="region of interest" description="Disordered" evidence="1">
    <location>
        <begin position="77"/>
        <end position="127"/>
    </location>
</feature>
<protein>
    <recommendedName>
        <fullName evidence="2">F-box domain-containing protein</fullName>
    </recommendedName>
</protein>
<evidence type="ECO:0000313" key="4">
    <source>
        <dbReference type="Proteomes" id="UP001231189"/>
    </source>
</evidence>
<dbReference type="PANTHER" id="PTHR31672">
    <property type="entry name" value="BNACNNG10540D PROTEIN"/>
    <property type="match status" value="1"/>
</dbReference>
<keyword evidence="4" id="KW-1185">Reference proteome</keyword>
<dbReference type="InterPro" id="IPR001810">
    <property type="entry name" value="F-box_dom"/>
</dbReference>
<dbReference type="EMBL" id="JAUUTY010000003">
    <property type="protein sequence ID" value="KAK1660293.1"/>
    <property type="molecule type" value="Genomic_DNA"/>
</dbReference>
<dbReference type="PANTHER" id="PTHR31672:SF13">
    <property type="entry name" value="F-BOX PROTEIN CPR30-LIKE"/>
    <property type="match status" value="1"/>
</dbReference>
<sequence length="262" mass="28183">MDMKVCKRRKTTKVPPPAELLDELVTEILLRLPVKSLLRFKSVSKAWRATISDPFFVHSHLRQSASRCRQNPSLLVTPHTLEHPRPSAPSPPLAPPLSDSNLETESVSSRDEKAAGRDATPPTFFLHRRPEQGPIECIASKSLSSPGFPPSSGGCLKICSAQITVPPATRTVGDVGICERREGSFSSGEQWVPASAAERGRPLALRREAREVANAKGGRLPTCRREDVSSTWRPAGARRATAVVVRGAGGPPARAEGGCPPA</sequence>
<dbReference type="InterPro" id="IPR050796">
    <property type="entry name" value="SCF_F-box_component"/>
</dbReference>
<evidence type="ECO:0000259" key="2">
    <source>
        <dbReference type="SMART" id="SM00256"/>
    </source>
</evidence>
<evidence type="ECO:0000313" key="3">
    <source>
        <dbReference type="EMBL" id="KAK1660293.1"/>
    </source>
</evidence>
<dbReference type="Proteomes" id="UP001231189">
    <property type="component" value="Unassembled WGS sequence"/>
</dbReference>
<gene>
    <name evidence="3" type="ORF">QYE76_048452</name>
</gene>
<proteinExistence type="predicted"/>
<dbReference type="CDD" id="cd22157">
    <property type="entry name" value="F-box_AtFBW1-like"/>
    <property type="match status" value="1"/>
</dbReference>
<reference evidence="3" key="1">
    <citation type="submission" date="2023-07" db="EMBL/GenBank/DDBJ databases">
        <title>A chromosome-level genome assembly of Lolium multiflorum.</title>
        <authorList>
            <person name="Chen Y."/>
            <person name="Copetti D."/>
            <person name="Kolliker R."/>
            <person name="Studer B."/>
        </authorList>
    </citation>
    <scope>NUCLEOTIDE SEQUENCE</scope>
    <source>
        <strain evidence="3">02402/16</strain>
        <tissue evidence="3">Leaf</tissue>
    </source>
</reference>
<dbReference type="Pfam" id="PF00646">
    <property type="entry name" value="F-box"/>
    <property type="match status" value="1"/>
</dbReference>
<dbReference type="SUPFAM" id="SSF81383">
    <property type="entry name" value="F-box domain"/>
    <property type="match status" value="1"/>
</dbReference>
<name>A0AAD8WHB6_LOLMU</name>
<accession>A0AAD8WHB6</accession>
<evidence type="ECO:0000256" key="1">
    <source>
        <dbReference type="SAM" id="MobiDB-lite"/>
    </source>
</evidence>
<organism evidence="3 4">
    <name type="scientific">Lolium multiflorum</name>
    <name type="common">Italian ryegrass</name>
    <name type="synonym">Lolium perenne subsp. multiflorum</name>
    <dbReference type="NCBI Taxonomy" id="4521"/>
    <lineage>
        <taxon>Eukaryota</taxon>
        <taxon>Viridiplantae</taxon>
        <taxon>Streptophyta</taxon>
        <taxon>Embryophyta</taxon>
        <taxon>Tracheophyta</taxon>
        <taxon>Spermatophyta</taxon>
        <taxon>Magnoliopsida</taxon>
        <taxon>Liliopsida</taxon>
        <taxon>Poales</taxon>
        <taxon>Poaceae</taxon>
        <taxon>BOP clade</taxon>
        <taxon>Pooideae</taxon>
        <taxon>Poodae</taxon>
        <taxon>Poeae</taxon>
        <taxon>Poeae Chloroplast Group 2 (Poeae type)</taxon>
        <taxon>Loliodinae</taxon>
        <taxon>Loliinae</taxon>
        <taxon>Lolium</taxon>
    </lineage>
</organism>
<feature type="domain" description="F-box" evidence="2">
    <location>
        <begin position="20"/>
        <end position="59"/>
    </location>
</feature>
<comment type="caution">
    <text evidence="3">The sequence shown here is derived from an EMBL/GenBank/DDBJ whole genome shotgun (WGS) entry which is preliminary data.</text>
</comment>
<dbReference type="Gene3D" id="1.20.1280.50">
    <property type="match status" value="1"/>
</dbReference>
<feature type="compositionally biased region" description="Pro residues" evidence="1">
    <location>
        <begin position="86"/>
        <end position="95"/>
    </location>
</feature>
<dbReference type="AlphaFoldDB" id="A0AAD8WHB6"/>
<dbReference type="InterPro" id="IPR036047">
    <property type="entry name" value="F-box-like_dom_sf"/>
</dbReference>
<dbReference type="SMART" id="SM00256">
    <property type="entry name" value="FBOX"/>
    <property type="match status" value="1"/>
</dbReference>